<evidence type="ECO:0000256" key="1">
    <source>
        <dbReference type="SAM" id="Phobius"/>
    </source>
</evidence>
<dbReference type="CDD" id="cd02972">
    <property type="entry name" value="DsbA_family"/>
    <property type="match status" value="1"/>
</dbReference>
<dbReference type="InterPro" id="IPR012336">
    <property type="entry name" value="Thioredoxin-like_fold"/>
</dbReference>
<name>A0ABW1X3U6_9ACTN</name>
<feature type="domain" description="Thioredoxin-like fold" evidence="2">
    <location>
        <begin position="96"/>
        <end position="248"/>
    </location>
</feature>
<keyword evidence="4" id="KW-1185">Reference proteome</keyword>
<gene>
    <name evidence="3" type="ORF">ACFP57_09260</name>
</gene>
<accession>A0ABW1X3U6</accession>
<evidence type="ECO:0000313" key="4">
    <source>
        <dbReference type="Proteomes" id="UP001596266"/>
    </source>
</evidence>
<keyword evidence="1" id="KW-0472">Membrane</keyword>
<comment type="caution">
    <text evidence="3">The sequence shown here is derived from an EMBL/GenBank/DDBJ whole genome shotgun (WGS) entry which is preliminary data.</text>
</comment>
<dbReference type="SUPFAM" id="SSF52833">
    <property type="entry name" value="Thioredoxin-like"/>
    <property type="match status" value="1"/>
</dbReference>
<keyword evidence="1" id="KW-0812">Transmembrane</keyword>
<evidence type="ECO:0000259" key="2">
    <source>
        <dbReference type="Pfam" id="PF13462"/>
    </source>
</evidence>
<dbReference type="RefSeq" id="WP_343884640.1">
    <property type="nucleotide sequence ID" value="NZ_BAAAKI010000003.1"/>
</dbReference>
<organism evidence="3 4">
    <name type="scientific">Luteococcus sanguinis</name>
    <dbReference type="NCBI Taxonomy" id="174038"/>
    <lineage>
        <taxon>Bacteria</taxon>
        <taxon>Bacillati</taxon>
        <taxon>Actinomycetota</taxon>
        <taxon>Actinomycetes</taxon>
        <taxon>Propionibacteriales</taxon>
        <taxon>Propionibacteriaceae</taxon>
        <taxon>Luteococcus</taxon>
    </lineage>
</organism>
<dbReference type="EMBL" id="JBHSUA010000018">
    <property type="protein sequence ID" value="MFC6397164.1"/>
    <property type="molecule type" value="Genomic_DNA"/>
</dbReference>
<reference evidence="4" key="1">
    <citation type="journal article" date="2019" name="Int. J. Syst. Evol. Microbiol.">
        <title>The Global Catalogue of Microorganisms (GCM) 10K type strain sequencing project: providing services to taxonomists for standard genome sequencing and annotation.</title>
        <authorList>
            <consortium name="The Broad Institute Genomics Platform"/>
            <consortium name="The Broad Institute Genome Sequencing Center for Infectious Disease"/>
            <person name="Wu L."/>
            <person name="Ma J."/>
        </authorList>
    </citation>
    <scope>NUCLEOTIDE SEQUENCE [LARGE SCALE GENOMIC DNA]</scope>
    <source>
        <strain evidence="4">CGMCC 1.15277</strain>
    </source>
</reference>
<keyword evidence="1" id="KW-1133">Transmembrane helix</keyword>
<feature type="transmembrane region" description="Helical" evidence="1">
    <location>
        <begin position="38"/>
        <end position="59"/>
    </location>
</feature>
<protein>
    <submittedName>
        <fullName evidence="3">DsbA family protein</fullName>
    </submittedName>
</protein>
<evidence type="ECO:0000313" key="3">
    <source>
        <dbReference type="EMBL" id="MFC6397164.1"/>
    </source>
</evidence>
<dbReference type="Pfam" id="PF13462">
    <property type="entry name" value="Thioredoxin_4"/>
    <property type="match status" value="1"/>
</dbReference>
<dbReference type="Gene3D" id="3.40.30.10">
    <property type="entry name" value="Glutaredoxin"/>
    <property type="match status" value="1"/>
</dbReference>
<dbReference type="InterPro" id="IPR036249">
    <property type="entry name" value="Thioredoxin-like_sf"/>
</dbReference>
<dbReference type="Proteomes" id="UP001596266">
    <property type="component" value="Unassembled WGS sequence"/>
</dbReference>
<sequence>MSARKSSAAKAARRDELRREALRQQQAAEVAEQRRRRLIGIGMAVAAIVLTTVLATVWLTRDKPADLTAATTPPHANADDSGIVVNPGTSKVGVPVVALYVDYQCPNCKELESNIGANLLSLADKGDITLEYRTMTFMDTNLRNSASTRAAVGAACADWAGVYAKYHDAVFARQAAEEVQGSEGYSDALLRDEIPEQLGVGGAKLTSYQQCYDQRTSEAFVQTTDDAAGAAGVTGTPTVHVDGKSLEWLDQSTHAFLPWASGGQSDATVLAAITAAG</sequence>
<proteinExistence type="predicted"/>